<name>A0A5C6ZA31_9FLAO</name>
<keyword evidence="2" id="KW-1185">Reference proteome</keyword>
<dbReference type="AlphaFoldDB" id="A0A5C6ZA31"/>
<dbReference type="OrthoDB" id="1495855at2"/>
<dbReference type="SUPFAM" id="SSF46689">
    <property type="entry name" value="Homeodomain-like"/>
    <property type="match status" value="1"/>
</dbReference>
<dbReference type="InterPro" id="IPR002514">
    <property type="entry name" value="Transposase_8"/>
</dbReference>
<dbReference type="PANTHER" id="PTHR33609:SF1">
    <property type="entry name" value="TRANSPOSASE"/>
    <property type="match status" value="1"/>
</dbReference>
<organism evidence="1 2">
    <name type="scientific">Subsaximicrobium wynnwilliamsii</name>
    <dbReference type="NCBI Taxonomy" id="291179"/>
    <lineage>
        <taxon>Bacteria</taxon>
        <taxon>Pseudomonadati</taxon>
        <taxon>Bacteroidota</taxon>
        <taxon>Flavobacteriia</taxon>
        <taxon>Flavobacteriales</taxon>
        <taxon>Flavobacteriaceae</taxon>
        <taxon>Subsaximicrobium</taxon>
    </lineage>
</organism>
<dbReference type="RefSeq" id="WP_147088597.1">
    <property type="nucleotide sequence ID" value="NZ_VORM01000096.1"/>
</dbReference>
<dbReference type="Gene3D" id="1.10.10.10">
    <property type="entry name" value="Winged helix-like DNA-binding domain superfamily/Winged helix DNA-binding domain"/>
    <property type="match status" value="1"/>
</dbReference>
<evidence type="ECO:0000313" key="1">
    <source>
        <dbReference type="EMBL" id="TXD85941.1"/>
    </source>
</evidence>
<evidence type="ECO:0000313" key="2">
    <source>
        <dbReference type="Proteomes" id="UP000321578"/>
    </source>
</evidence>
<sequence length="103" mass="12078">MKYKKWTLEQKLEILSTSDEIGIVESCRKHGVSTGTFYSWKKKFEHNGEAGLKVTYDTKSKELKASEEENRVLRKLLSDREIELEVQRELLKKKFGTSDPRKI</sequence>
<dbReference type="GO" id="GO:0006313">
    <property type="term" value="P:DNA transposition"/>
    <property type="evidence" value="ECO:0007669"/>
    <property type="project" value="InterPro"/>
</dbReference>
<protein>
    <submittedName>
        <fullName evidence="1">Transposase</fullName>
    </submittedName>
</protein>
<dbReference type="InterPro" id="IPR052546">
    <property type="entry name" value="Transposase_8_domain"/>
</dbReference>
<proteinExistence type="predicted"/>
<dbReference type="Proteomes" id="UP000321578">
    <property type="component" value="Unassembled WGS sequence"/>
</dbReference>
<dbReference type="EMBL" id="VORO01000108">
    <property type="protein sequence ID" value="TXD85941.1"/>
    <property type="molecule type" value="Genomic_DNA"/>
</dbReference>
<reference evidence="1 2" key="1">
    <citation type="submission" date="2019-08" db="EMBL/GenBank/DDBJ databases">
        <title>Genomes of Subsaximicrobium wynnwilliamsii strains.</title>
        <authorList>
            <person name="Bowman J.P."/>
        </authorList>
    </citation>
    <scope>NUCLEOTIDE SEQUENCE [LARGE SCALE GENOMIC DNA]</scope>
    <source>
        <strain evidence="1 2">2-80-2</strain>
    </source>
</reference>
<dbReference type="Pfam" id="PF01527">
    <property type="entry name" value="HTH_Tnp_1"/>
    <property type="match status" value="1"/>
</dbReference>
<gene>
    <name evidence="1" type="ORF">ESY86_20720</name>
</gene>
<dbReference type="InterPro" id="IPR009057">
    <property type="entry name" value="Homeodomain-like_sf"/>
</dbReference>
<dbReference type="GO" id="GO:0003677">
    <property type="term" value="F:DNA binding"/>
    <property type="evidence" value="ECO:0007669"/>
    <property type="project" value="InterPro"/>
</dbReference>
<dbReference type="PANTHER" id="PTHR33609">
    <property type="entry name" value="LOW CALCIUM RESPONSE LOCUS PROTEIN S"/>
    <property type="match status" value="1"/>
</dbReference>
<comment type="caution">
    <text evidence="1">The sequence shown here is derived from an EMBL/GenBank/DDBJ whole genome shotgun (WGS) entry which is preliminary data.</text>
</comment>
<accession>A0A5C6ZA31</accession>
<dbReference type="GO" id="GO:0004803">
    <property type="term" value="F:transposase activity"/>
    <property type="evidence" value="ECO:0007669"/>
    <property type="project" value="InterPro"/>
</dbReference>
<dbReference type="InterPro" id="IPR036388">
    <property type="entry name" value="WH-like_DNA-bd_sf"/>
</dbReference>